<dbReference type="RefSeq" id="WP_174715715.1">
    <property type="nucleotide sequence ID" value="NZ_CADIKP010000028.1"/>
</dbReference>
<dbReference type="InterPro" id="IPR014462">
    <property type="entry name" value="Phage_Mu_Gp45"/>
</dbReference>
<dbReference type="EMBL" id="CP154792">
    <property type="protein sequence ID" value="XAN19461.1"/>
    <property type="molecule type" value="Genomic_DNA"/>
</dbReference>
<dbReference type="AlphaFoldDB" id="A0A6J5I381"/>
<evidence type="ECO:0000313" key="2">
    <source>
        <dbReference type="EMBL" id="QKQ45720.1"/>
    </source>
</evidence>
<dbReference type="NCBIfam" id="TIGR01644">
    <property type="entry name" value="phage_P2_V"/>
    <property type="match status" value="1"/>
</dbReference>
<reference evidence="2 5" key="1">
    <citation type="submission" date="2020-05" db="EMBL/GenBank/DDBJ databases">
        <title>FDA dAtabase for Regulatory Grade micrObial Sequences (FDA-ARGOS): Supporting development and validation of Infectious Disease Dx tests.</title>
        <authorList>
            <person name="Sproer C."/>
            <person name="Gronow S."/>
            <person name="Severitt S."/>
            <person name="Schroder I."/>
            <person name="Tallon L."/>
            <person name="Sadzewicz L."/>
            <person name="Zhao X."/>
            <person name="Vavikolanu K."/>
            <person name="Mehta A."/>
            <person name="Aluvathingal J."/>
            <person name="Nadendla S."/>
            <person name="Myers T."/>
            <person name="Yan Y."/>
            <person name="Sichtig H."/>
        </authorList>
    </citation>
    <scope>NUCLEOTIDE SEQUENCE [LARGE SCALE GENOMIC DNA]</scope>
    <source>
        <strain evidence="2 5">FDAARGOS_787</strain>
    </source>
</reference>
<dbReference type="InterPro" id="IPR013046">
    <property type="entry name" value="GpV/Gp45"/>
</dbReference>
<keyword evidence="6" id="KW-1185">Reference proteome</keyword>
<evidence type="ECO:0000313" key="5">
    <source>
        <dbReference type="Proteomes" id="UP000509782"/>
    </source>
</evidence>
<dbReference type="PIRSF" id="PIRSF012337">
    <property type="entry name" value="gp45"/>
    <property type="match status" value="1"/>
</dbReference>
<evidence type="ECO:0000313" key="3">
    <source>
        <dbReference type="EMBL" id="XAN14379.1"/>
    </source>
</evidence>
<organism evidence="2 5">
    <name type="scientific">Achromobacter denitrificans</name>
    <name type="common">Alcaligenes denitrificans</name>
    <dbReference type="NCBI Taxonomy" id="32002"/>
    <lineage>
        <taxon>Bacteria</taxon>
        <taxon>Pseudomonadati</taxon>
        <taxon>Pseudomonadota</taxon>
        <taxon>Betaproteobacteria</taxon>
        <taxon>Burkholderiales</taxon>
        <taxon>Alcaligenaceae</taxon>
        <taxon>Achromobacter</taxon>
    </lineage>
</organism>
<dbReference type="EMBL" id="CP054569">
    <property type="protein sequence ID" value="QKQ45720.1"/>
    <property type="molecule type" value="Genomic_DNA"/>
</dbReference>
<evidence type="ECO:0000313" key="6">
    <source>
        <dbReference type="Proteomes" id="UP001446337"/>
    </source>
</evidence>
<accession>A0A6J5I381</accession>
<dbReference type="Pfam" id="PF06890">
    <property type="entry name" value="Phage_Mu_Gp45"/>
    <property type="match status" value="1"/>
</dbReference>
<dbReference type="InterPro" id="IPR053861">
    <property type="entry name" value="Phage_Mu_Gp45_N"/>
</dbReference>
<sequence>MNLSSLVSRLRLYVARAIIRRVDDSGGLQIVQVAIQAGVARDKAERFQQYGITSVPYPDAECVTLSVGGNTDHQVVINVDDRRYRMHGMQTGEVAVYDDQGMSVHLTRDGIVVRGAGKPMRFTDTSGIELDSNVRVTGNLRVDGDTALLGDSATHQGVNIGREHKHDGVQKGPDQSGFPIA</sequence>
<feature type="domain" description="Bacteriophage Mu Gp45 N-terminal" evidence="1">
    <location>
        <begin position="16"/>
        <end position="83"/>
    </location>
</feature>
<proteinExistence type="predicted"/>
<evidence type="ECO:0000259" key="1">
    <source>
        <dbReference type="Pfam" id="PF06890"/>
    </source>
</evidence>
<protein>
    <submittedName>
        <fullName evidence="2 3">Phage baseplate assembly protein</fullName>
    </submittedName>
</protein>
<gene>
    <name evidence="4" type="ORF">AAIK43_15795</name>
    <name evidence="3" type="ORF">AAIK43_23720</name>
    <name evidence="2" type="ORF">FOC81_02960</name>
</gene>
<dbReference type="Proteomes" id="UP001446337">
    <property type="component" value="Chromosome"/>
</dbReference>
<reference evidence="3 6" key="2">
    <citation type="submission" date="2024-05" db="EMBL/GenBank/DDBJ databases">
        <title>Achromobacter denitrificans. BP1, complete genome.</title>
        <authorList>
            <person name="Zhang B."/>
        </authorList>
    </citation>
    <scope>NUCLEOTIDE SEQUENCE [LARGE SCALE GENOMIC DNA]</scope>
    <source>
        <strain evidence="3 6">BP1</strain>
    </source>
</reference>
<evidence type="ECO:0000313" key="4">
    <source>
        <dbReference type="EMBL" id="XAN19461.1"/>
    </source>
</evidence>
<name>A0A6J5I381_ACHDE</name>
<dbReference type="EMBL" id="CP154792">
    <property type="protein sequence ID" value="XAN14379.1"/>
    <property type="molecule type" value="Genomic_DNA"/>
</dbReference>
<dbReference type="Proteomes" id="UP000509782">
    <property type="component" value="Chromosome"/>
</dbReference>